<dbReference type="KEGG" id="ago:AGOS_ACL172C"/>
<comment type="similarity">
    <text evidence="6">Belongs to the major facilitator superfamily. CAR1 family.</text>
</comment>
<feature type="transmembrane region" description="Helical" evidence="8">
    <location>
        <begin position="254"/>
        <end position="271"/>
    </location>
</feature>
<dbReference type="InterPro" id="IPR011701">
    <property type="entry name" value="MFS"/>
</dbReference>
<dbReference type="GO" id="GO:0005886">
    <property type="term" value="C:plasma membrane"/>
    <property type="evidence" value="ECO:0000318"/>
    <property type="project" value="GO_Central"/>
</dbReference>
<feature type="transmembrane region" description="Helical" evidence="8">
    <location>
        <begin position="222"/>
        <end position="242"/>
    </location>
</feature>
<dbReference type="InterPro" id="IPR036259">
    <property type="entry name" value="MFS_trans_sf"/>
</dbReference>
<proteinExistence type="inferred from homology"/>
<feature type="transmembrane region" description="Helical" evidence="8">
    <location>
        <begin position="163"/>
        <end position="181"/>
    </location>
</feature>
<feature type="transmembrane region" description="Helical" evidence="8">
    <location>
        <begin position="418"/>
        <end position="439"/>
    </location>
</feature>
<dbReference type="FunFam" id="1.20.1720.10:FF:000009">
    <property type="entry name" value="MFS multidrug transporter"/>
    <property type="match status" value="1"/>
</dbReference>
<evidence type="ECO:0000256" key="7">
    <source>
        <dbReference type="SAM" id="MobiDB-lite"/>
    </source>
</evidence>
<dbReference type="PANTHER" id="PTHR23502">
    <property type="entry name" value="MAJOR FACILITATOR SUPERFAMILY"/>
    <property type="match status" value="1"/>
</dbReference>
<dbReference type="RefSeq" id="NP_983232.1">
    <property type="nucleotide sequence ID" value="NM_208585.2"/>
</dbReference>
<feature type="transmembrane region" description="Helical" evidence="8">
    <location>
        <begin position="96"/>
        <end position="119"/>
    </location>
</feature>
<dbReference type="FunCoup" id="Q75CU1">
    <property type="interactions" value="31"/>
</dbReference>
<dbReference type="GO" id="GO:0055085">
    <property type="term" value="P:transmembrane transport"/>
    <property type="evidence" value="ECO:0000318"/>
    <property type="project" value="GO_Central"/>
</dbReference>
<feature type="region of interest" description="Disordered" evidence="7">
    <location>
        <begin position="1"/>
        <end position="37"/>
    </location>
</feature>
<evidence type="ECO:0000256" key="8">
    <source>
        <dbReference type="SAM" id="Phobius"/>
    </source>
</evidence>
<dbReference type="GO" id="GO:0010509">
    <property type="term" value="P:intracellular polyamine homeostasis"/>
    <property type="evidence" value="ECO:0000318"/>
    <property type="project" value="GO_Central"/>
</dbReference>
<keyword evidence="5 8" id="KW-0472">Membrane</keyword>
<organism evidence="10 11">
    <name type="scientific">Eremothecium gossypii (strain ATCC 10895 / CBS 109.51 / FGSC 9923 / NRRL Y-1056)</name>
    <name type="common">Yeast</name>
    <name type="synonym">Ashbya gossypii</name>
    <dbReference type="NCBI Taxonomy" id="284811"/>
    <lineage>
        <taxon>Eukaryota</taxon>
        <taxon>Fungi</taxon>
        <taxon>Dikarya</taxon>
        <taxon>Ascomycota</taxon>
        <taxon>Saccharomycotina</taxon>
        <taxon>Saccharomycetes</taxon>
        <taxon>Saccharomycetales</taxon>
        <taxon>Saccharomycetaceae</taxon>
        <taxon>Eremothecium</taxon>
    </lineage>
</organism>
<dbReference type="GO" id="GO:0032973">
    <property type="term" value="P:amino acid export across plasma membrane"/>
    <property type="evidence" value="ECO:0007669"/>
    <property type="project" value="EnsemblFungi"/>
</dbReference>
<dbReference type="Gene3D" id="1.20.1720.10">
    <property type="entry name" value="Multidrug resistance protein D"/>
    <property type="match status" value="1"/>
</dbReference>
<feature type="transmembrane region" description="Helical" evidence="8">
    <location>
        <begin position="131"/>
        <end position="151"/>
    </location>
</feature>
<keyword evidence="3 8" id="KW-0812">Transmembrane</keyword>
<keyword evidence="4 8" id="KW-1133">Transmembrane helix</keyword>
<accession>Q75CU1</accession>
<protein>
    <submittedName>
        <fullName evidence="10">ACL172Cp</fullName>
    </submittedName>
</protein>
<dbReference type="HOGENOM" id="CLU_008455_8_5_1"/>
<feature type="transmembrane region" description="Helical" evidence="8">
    <location>
        <begin position="187"/>
        <end position="210"/>
    </location>
</feature>
<dbReference type="GO" id="GO:0015203">
    <property type="term" value="F:polyamine transmembrane transporter activity"/>
    <property type="evidence" value="ECO:0000318"/>
    <property type="project" value="GO_Central"/>
</dbReference>
<dbReference type="Proteomes" id="UP000000591">
    <property type="component" value="Chromosome III"/>
</dbReference>
<feature type="transmembrane region" description="Helical" evidence="8">
    <location>
        <begin position="563"/>
        <end position="584"/>
    </location>
</feature>
<name>Q75CU1_EREGS</name>
<dbReference type="CDD" id="cd17323">
    <property type="entry name" value="MFS_Tpo1_MDR_like"/>
    <property type="match status" value="1"/>
</dbReference>
<feature type="transmembrane region" description="Helical" evidence="8">
    <location>
        <begin position="497"/>
        <end position="517"/>
    </location>
</feature>
<feature type="transmembrane region" description="Helical" evidence="8">
    <location>
        <begin position="529"/>
        <end position="551"/>
    </location>
</feature>
<dbReference type="EMBL" id="AE016816">
    <property type="protein sequence ID" value="AAS51056.1"/>
    <property type="molecule type" value="Genomic_DNA"/>
</dbReference>
<evidence type="ECO:0000256" key="2">
    <source>
        <dbReference type="ARBA" id="ARBA00022448"/>
    </source>
</evidence>
<dbReference type="OrthoDB" id="3936150at2759"/>
<dbReference type="GO" id="GO:0030476">
    <property type="term" value="P:ascospore wall assembly"/>
    <property type="evidence" value="ECO:0007669"/>
    <property type="project" value="EnsemblFungi"/>
</dbReference>
<dbReference type="OMA" id="IFSMATT"/>
<reference evidence="11" key="2">
    <citation type="journal article" date="2013" name="G3 (Bethesda)">
        <title>Genomes of Ashbya fungi isolated from insects reveal four mating-type loci, numerous translocations, lack of transposons, and distinct gene duplications.</title>
        <authorList>
            <person name="Dietrich F.S."/>
            <person name="Voegeli S."/>
            <person name="Kuo S."/>
            <person name="Philippsen P."/>
        </authorList>
    </citation>
    <scope>GENOME REANNOTATION</scope>
    <source>
        <strain evidence="11">ATCC 10895 / CBS 109.51 / FGSC 9923 / NRRL Y-1056</strain>
    </source>
</reference>
<keyword evidence="11" id="KW-1185">Reference proteome</keyword>
<evidence type="ECO:0000256" key="1">
    <source>
        <dbReference type="ARBA" id="ARBA00004141"/>
    </source>
</evidence>
<dbReference type="eggNOG" id="KOG0255">
    <property type="taxonomic scope" value="Eukaryota"/>
</dbReference>
<evidence type="ECO:0000256" key="6">
    <source>
        <dbReference type="ARBA" id="ARBA00038347"/>
    </source>
</evidence>
<dbReference type="InParanoid" id="Q75CU1"/>
<evidence type="ECO:0000256" key="5">
    <source>
        <dbReference type="ARBA" id="ARBA00023136"/>
    </source>
</evidence>
<comment type="subcellular location">
    <subcellularLocation>
        <location evidence="1">Membrane</location>
        <topology evidence="1">Multi-pass membrane protein</topology>
    </subcellularLocation>
</comment>
<evidence type="ECO:0000313" key="10">
    <source>
        <dbReference type="EMBL" id="AAS51056.1"/>
    </source>
</evidence>
<dbReference type="GO" id="GO:0015565">
    <property type="term" value="F:threonine efflux transmembrane transporter activity"/>
    <property type="evidence" value="ECO:0007669"/>
    <property type="project" value="EnsemblFungi"/>
</dbReference>
<dbReference type="GeneID" id="4619352"/>
<sequence length="631" mass="69587">MSVSAQRAQEQNSMDIEQRSSQPSRSNSHAGSPGYEKVQPLYAAENGSTETAPTATGLFDSSHVVPVSQRRGLLSRLALVPEFRDARLYPPRVKKLILVIVAFACILGPMGTSIIYPAIGTIMQDFGTSRFLVSVSVGTYLAALGIFPIWWSSLADKNGRRTVYVLSFALLVVFSVGTAFSRNIETFIILRILCGAASASVQSVGAGTIADLYVPEERGRNLGYYYLGPLMAPLLSPIVSSLLVNRWSWRSTQWFMVILAALTFLLLVFALPETLRTQDNKELVARILRECRKQGSASAPATPADSALPPSLHSTHADLASLDSAAADLASQLTDTVALYDAQRNFVDLGAPSLSRIHSSNPRVEGRILQQDRERLRTGLERAISQQAPRPHQRLARELHFYLLRPLRSLYFLRYPPVLLAVLYNGACFAAVYVVNLTIEYCYSRDPYNMRPLYLGLLYIPNAATYIFSAIYGGRWVDALLRRYTRRHGVGVPEARLSWNVALAAALLPLSLLAIGWPLHCKAPWPVPLIGTAFFGLAAMLIIGAITAYLVDSLPARGATGVALNNLIRMLLAAVCVFVLDAMLHRMGPGWTMTLFAALLVCSGLPLYILKRKSSYWREHYDLQHLYDRVG</sequence>
<reference evidence="10 11" key="1">
    <citation type="journal article" date="2004" name="Science">
        <title>The Ashbya gossypii genome as a tool for mapping the ancient Saccharomyces cerevisiae genome.</title>
        <authorList>
            <person name="Dietrich F.S."/>
            <person name="Voegeli S."/>
            <person name="Brachat S."/>
            <person name="Lerch A."/>
            <person name="Gates K."/>
            <person name="Steiner S."/>
            <person name="Mohr C."/>
            <person name="Pohlmann R."/>
            <person name="Luedi P."/>
            <person name="Choi S."/>
            <person name="Wing R.A."/>
            <person name="Flavier A."/>
            <person name="Gaffney T.D."/>
            <person name="Philippsen P."/>
        </authorList>
    </citation>
    <scope>NUCLEOTIDE SEQUENCE [LARGE SCALE GENOMIC DNA]</scope>
    <source>
        <strain evidence="11">ATCC 10895 / CBS 109.51 / FGSC 9923 / NRRL Y-1056</strain>
    </source>
</reference>
<dbReference type="SUPFAM" id="SSF103473">
    <property type="entry name" value="MFS general substrate transporter"/>
    <property type="match status" value="1"/>
</dbReference>
<dbReference type="AlphaFoldDB" id="Q75CU1"/>
<feature type="transmembrane region" description="Helical" evidence="8">
    <location>
        <begin position="590"/>
        <end position="610"/>
    </location>
</feature>
<gene>
    <name evidence="10" type="ORF">AGOS_ACL172C</name>
</gene>
<dbReference type="Pfam" id="PF07690">
    <property type="entry name" value="MFS_1"/>
    <property type="match status" value="1"/>
</dbReference>
<keyword evidence="2" id="KW-0813">Transport</keyword>
<evidence type="ECO:0000256" key="3">
    <source>
        <dbReference type="ARBA" id="ARBA00022692"/>
    </source>
</evidence>
<evidence type="ECO:0000259" key="9">
    <source>
        <dbReference type="PROSITE" id="PS50850"/>
    </source>
</evidence>
<evidence type="ECO:0000256" key="4">
    <source>
        <dbReference type="ARBA" id="ARBA00022989"/>
    </source>
</evidence>
<dbReference type="PROSITE" id="PS50850">
    <property type="entry name" value="MFS"/>
    <property type="match status" value="1"/>
</dbReference>
<feature type="domain" description="Major facilitator superfamily (MFS) profile" evidence="9">
    <location>
        <begin position="97"/>
        <end position="615"/>
    </location>
</feature>
<feature type="compositionally biased region" description="Polar residues" evidence="7">
    <location>
        <begin position="1"/>
        <end position="30"/>
    </location>
</feature>
<dbReference type="PANTHER" id="PTHR23502:SF5">
    <property type="entry name" value="QUINIDINE RESISTANCE PROTEIN 3"/>
    <property type="match status" value="1"/>
</dbReference>
<feature type="transmembrane region" description="Helical" evidence="8">
    <location>
        <begin position="459"/>
        <end position="477"/>
    </location>
</feature>
<dbReference type="InterPro" id="IPR020846">
    <property type="entry name" value="MFS_dom"/>
</dbReference>
<dbReference type="Gene3D" id="1.20.1250.20">
    <property type="entry name" value="MFS general substrate transporter like domains"/>
    <property type="match status" value="1"/>
</dbReference>
<evidence type="ECO:0000313" key="11">
    <source>
        <dbReference type="Proteomes" id="UP000000591"/>
    </source>
</evidence>